<organism evidence="3 4">
    <name type="scientific">Xanthobacter oligotrophicus</name>
    <dbReference type="NCBI Taxonomy" id="2607286"/>
    <lineage>
        <taxon>Bacteria</taxon>
        <taxon>Pseudomonadati</taxon>
        <taxon>Pseudomonadota</taxon>
        <taxon>Alphaproteobacteria</taxon>
        <taxon>Hyphomicrobiales</taxon>
        <taxon>Xanthobacteraceae</taxon>
        <taxon>Xanthobacter</taxon>
    </lineage>
</organism>
<dbReference type="Pfam" id="PF13193">
    <property type="entry name" value="AMP-binding_C"/>
    <property type="match status" value="1"/>
</dbReference>
<accession>A0ABW6ZWF3</accession>
<dbReference type="InterPro" id="IPR050237">
    <property type="entry name" value="ATP-dep_AMP-bd_enzyme"/>
</dbReference>
<dbReference type="RefSeq" id="WP_393992644.1">
    <property type="nucleotide sequence ID" value="NZ_JBAFVH010000006.1"/>
</dbReference>
<comment type="caution">
    <text evidence="3">The sequence shown here is derived from an EMBL/GenBank/DDBJ whole genome shotgun (WGS) entry which is preliminary data.</text>
</comment>
<dbReference type="Gene3D" id="3.30.300.30">
    <property type="match status" value="1"/>
</dbReference>
<sequence length="559" mass="59915">MHPDGIPAPGAFGEADAPLGVHADGRWQVPSSVNKAALVEVPGGRTVRAFRHRPANYDAMFRASVARNPYGEAIVCGDRRLTYAELDRLVDASAFGLIAEGLAPGDRVAVMLDNRLEYLVAILATVRAGGIAVPLGTRLGPVDVAHIVGNALPILAVTGRAWVDRFPAGSGIRRLLLADAPEGHPDAFASLADADASPLPELHQHDVMLIVYTSGTTGKPKGACLTHFNFVHTCLHYLYALGIDRPQRSLLVVPGTHIAGFGPVMSVALACGGAIVMMREFKAKAVLETIAREHITFAVLVPAMYQLCLMEPGFADHDLSTWRYGVYGGAVMPPAVISRMAELAPALRLINAYGATETCAVCTIMPAEWTLRAPASVGLPLQCDDLIVVDEDGQEVQPGGSGELFIRGANVSPGYWQNAEATALAFCDGYWRSGDVATRDPDGLVYVHDRLKDMINRGGFKVFSAEVENALMSHESVADCAVVGVPDPVLGEKTFALVQRCDGAIDAEALRAFLKARIADYKVPDFWSVGEVPIPRNQNGKHQKAEVRRIAHNALESRR</sequence>
<evidence type="ECO:0000259" key="2">
    <source>
        <dbReference type="Pfam" id="PF13193"/>
    </source>
</evidence>
<dbReference type="Gene3D" id="3.40.50.12780">
    <property type="entry name" value="N-terminal domain of ligase-like"/>
    <property type="match status" value="1"/>
</dbReference>
<feature type="domain" description="AMP-dependent synthetase/ligase" evidence="1">
    <location>
        <begin position="61"/>
        <end position="416"/>
    </location>
</feature>
<proteinExistence type="predicted"/>
<reference evidence="3 4" key="1">
    <citation type="submission" date="2024-02" db="EMBL/GenBank/DDBJ databases">
        <title>Expansion and revision of Xanthobacter and proposal of Roseixanthobacter gen. nov.</title>
        <authorList>
            <person name="Soltysiak M.P.M."/>
            <person name="Jalihal A."/>
            <person name="Ory A."/>
            <person name="Chrisophersen C."/>
            <person name="Lee A.D."/>
            <person name="Boulton J."/>
            <person name="Springer M."/>
        </authorList>
    </citation>
    <scope>NUCLEOTIDE SEQUENCE [LARGE SCALE GENOMIC DNA]</scope>
    <source>
        <strain evidence="3 4">23A</strain>
    </source>
</reference>
<dbReference type="InterPro" id="IPR042099">
    <property type="entry name" value="ANL_N_sf"/>
</dbReference>
<dbReference type="PROSITE" id="PS00455">
    <property type="entry name" value="AMP_BINDING"/>
    <property type="match status" value="1"/>
</dbReference>
<evidence type="ECO:0000313" key="4">
    <source>
        <dbReference type="Proteomes" id="UP001604002"/>
    </source>
</evidence>
<dbReference type="InterPro" id="IPR020845">
    <property type="entry name" value="AMP-binding_CS"/>
</dbReference>
<evidence type="ECO:0000313" key="3">
    <source>
        <dbReference type="EMBL" id="MFG1372787.1"/>
    </source>
</evidence>
<dbReference type="PANTHER" id="PTHR43767">
    <property type="entry name" value="LONG-CHAIN-FATTY-ACID--COA LIGASE"/>
    <property type="match status" value="1"/>
</dbReference>
<dbReference type="Pfam" id="PF00501">
    <property type="entry name" value="AMP-binding"/>
    <property type="match status" value="1"/>
</dbReference>
<dbReference type="InterPro" id="IPR000873">
    <property type="entry name" value="AMP-dep_synth/lig_dom"/>
</dbReference>
<dbReference type="InterPro" id="IPR045851">
    <property type="entry name" value="AMP-bd_C_sf"/>
</dbReference>
<evidence type="ECO:0000259" key="1">
    <source>
        <dbReference type="Pfam" id="PF00501"/>
    </source>
</evidence>
<dbReference type="EMBL" id="JBAFVH010000006">
    <property type="protein sequence ID" value="MFG1372787.1"/>
    <property type="molecule type" value="Genomic_DNA"/>
</dbReference>
<dbReference type="InterPro" id="IPR025110">
    <property type="entry name" value="AMP-bd_C"/>
</dbReference>
<feature type="domain" description="AMP-binding enzyme C-terminal" evidence="2">
    <location>
        <begin position="466"/>
        <end position="541"/>
    </location>
</feature>
<dbReference type="SUPFAM" id="SSF56801">
    <property type="entry name" value="Acetyl-CoA synthetase-like"/>
    <property type="match status" value="1"/>
</dbReference>
<keyword evidence="4" id="KW-1185">Reference proteome</keyword>
<protein>
    <submittedName>
        <fullName evidence="3">Class I adenylate-forming enzyme family protein</fullName>
    </submittedName>
</protein>
<name>A0ABW6ZWF3_9HYPH</name>
<dbReference type="PANTHER" id="PTHR43767:SF1">
    <property type="entry name" value="NONRIBOSOMAL PEPTIDE SYNTHASE PES1 (EUROFUNG)-RELATED"/>
    <property type="match status" value="1"/>
</dbReference>
<dbReference type="Proteomes" id="UP001604002">
    <property type="component" value="Unassembled WGS sequence"/>
</dbReference>
<gene>
    <name evidence="3" type="ORF">V5F32_11480</name>
</gene>